<keyword evidence="3" id="KW-1185">Reference proteome</keyword>
<dbReference type="AlphaFoldDB" id="A0A2T2PBU3"/>
<feature type="compositionally biased region" description="Basic and acidic residues" evidence="1">
    <location>
        <begin position="92"/>
        <end position="106"/>
    </location>
</feature>
<feature type="region of interest" description="Disordered" evidence="1">
    <location>
        <begin position="72"/>
        <end position="118"/>
    </location>
</feature>
<sequence length="132" mass="13989">MTMRPPSPSTTASGLLHRQTRPPGRCRVEYRGCGPPSPRSGQWHAGLSGSRVPGQRCAASLMMGGCGAVVARSGGCRRSRSRGMGDRKKRKGEGGAHRSHGEDAASGRKKGKVEGGCSRDTVCSRWFRAPRG</sequence>
<gene>
    <name evidence="2" type="ORF">BS50DRAFT_33697</name>
</gene>
<evidence type="ECO:0000313" key="2">
    <source>
        <dbReference type="EMBL" id="PSN75143.1"/>
    </source>
</evidence>
<dbReference type="EMBL" id="KZ678128">
    <property type="protein sequence ID" value="PSN75143.1"/>
    <property type="molecule type" value="Genomic_DNA"/>
</dbReference>
<evidence type="ECO:0000313" key="3">
    <source>
        <dbReference type="Proteomes" id="UP000240883"/>
    </source>
</evidence>
<proteinExistence type="predicted"/>
<accession>A0A2T2PBU3</accession>
<organism evidence="2 3">
    <name type="scientific">Corynespora cassiicola Philippines</name>
    <dbReference type="NCBI Taxonomy" id="1448308"/>
    <lineage>
        <taxon>Eukaryota</taxon>
        <taxon>Fungi</taxon>
        <taxon>Dikarya</taxon>
        <taxon>Ascomycota</taxon>
        <taxon>Pezizomycotina</taxon>
        <taxon>Dothideomycetes</taxon>
        <taxon>Pleosporomycetidae</taxon>
        <taxon>Pleosporales</taxon>
        <taxon>Corynesporascaceae</taxon>
        <taxon>Corynespora</taxon>
    </lineage>
</organism>
<protein>
    <submittedName>
        <fullName evidence="2">Uncharacterized protein</fullName>
    </submittedName>
</protein>
<reference evidence="2 3" key="1">
    <citation type="journal article" date="2018" name="Front. Microbiol.">
        <title>Genome-Wide Analysis of Corynespora cassiicola Leaf Fall Disease Putative Effectors.</title>
        <authorList>
            <person name="Lopez D."/>
            <person name="Ribeiro S."/>
            <person name="Label P."/>
            <person name="Fumanal B."/>
            <person name="Venisse J.S."/>
            <person name="Kohler A."/>
            <person name="de Oliveira R.R."/>
            <person name="Labutti K."/>
            <person name="Lipzen A."/>
            <person name="Lail K."/>
            <person name="Bauer D."/>
            <person name="Ohm R.A."/>
            <person name="Barry K.W."/>
            <person name="Spatafora J."/>
            <person name="Grigoriev I.V."/>
            <person name="Martin F.M."/>
            <person name="Pujade-Renaud V."/>
        </authorList>
    </citation>
    <scope>NUCLEOTIDE SEQUENCE [LARGE SCALE GENOMIC DNA]</scope>
    <source>
        <strain evidence="2 3">Philippines</strain>
    </source>
</reference>
<feature type="region of interest" description="Disordered" evidence="1">
    <location>
        <begin position="1"/>
        <end position="52"/>
    </location>
</feature>
<dbReference type="Proteomes" id="UP000240883">
    <property type="component" value="Unassembled WGS sequence"/>
</dbReference>
<evidence type="ECO:0000256" key="1">
    <source>
        <dbReference type="SAM" id="MobiDB-lite"/>
    </source>
</evidence>
<feature type="compositionally biased region" description="Basic residues" evidence="1">
    <location>
        <begin position="75"/>
        <end position="91"/>
    </location>
</feature>
<name>A0A2T2PBU3_CORCC</name>